<feature type="domain" description="DUF7614" evidence="5">
    <location>
        <begin position="1019"/>
        <end position="1146"/>
    </location>
</feature>
<comment type="caution">
    <text evidence="6">The sequence shown here is derived from an EMBL/GenBank/DDBJ whole genome shotgun (WGS) entry which is preliminary data.</text>
</comment>
<feature type="region of interest" description="Disordered" evidence="1">
    <location>
        <begin position="1"/>
        <end position="26"/>
    </location>
</feature>
<feature type="compositionally biased region" description="Polar residues" evidence="1">
    <location>
        <begin position="54"/>
        <end position="66"/>
    </location>
</feature>
<gene>
    <name evidence="6" type="ORF">BO83DRAFT_183548</name>
</gene>
<feature type="region of interest" description="Disordered" evidence="1">
    <location>
        <begin position="54"/>
        <end position="73"/>
    </location>
</feature>
<accession>A0A317URQ3</accession>
<evidence type="ECO:0000259" key="3">
    <source>
        <dbReference type="Pfam" id="PF24587"/>
    </source>
</evidence>
<dbReference type="Pfam" id="PF24587">
    <property type="entry name" value="DUF7612"/>
    <property type="match status" value="1"/>
</dbReference>
<dbReference type="Proteomes" id="UP000246171">
    <property type="component" value="Unassembled WGS sequence"/>
</dbReference>
<dbReference type="Pfam" id="PF24588">
    <property type="entry name" value="DUF7613"/>
    <property type="match status" value="1"/>
</dbReference>
<dbReference type="OrthoDB" id="4356615at2759"/>
<feature type="compositionally biased region" description="Basic and acidic residues" evidence="1">
    <location>
        <begin position="303"/>
        <end position="313"/>
    </location>
</feature>
<feature type="region of interest" description="Disordered" evidence="1">
    <location>
        <begin position="86"/>
        <end position="134"/>
    </location>
</feature>
<feature type="region of interest" description="Disordered" evidence="1">
    <location>
        <begin position="147"/>
        <end position="194"/>
    </location>
</feature>
<evidence type="ECO:0000256" key="1">
    <source>
        <dbReference type="SAM" id="MobiDB-lite"/>
    </source>
</evidence>
<dbReference type="AlphaFoldDB" id="A0A317URQ3"/>
<evidence type="ECO:0000259" key="4">
    <source>
        <dbReference type="Pfam" id="PF24588"/>
    </source>
</evidence>
<dbReference type="InterPro" id="IPR056031">
    <property type="entry name" value="DUF7612"/>
</dbReference>
<feature type="domain" description="DUF7613" evidence="4">
    <location>
        <begin position="841"/>
        <end position="984"/>
    </location>
</feature>
<dbReference type="Pfam" id="PF24589">
    <property type="entry name" value="DUF7614"/>
    <property type="match status" value="1"/>
</dbReference>
<feature type="compositionally biased region" description="Low complexity" evidence="1">
    <location>
        <begin position="273"/>
        <end position="287"/>
    </location>
</feature>
<keyword evidence="7" id="KW-1185">Reference proteome</keyword>
<feature type="compositionally biased region" description="Basic and acidic residues" evidence="1">
    <location>
        <begin position="234"/>
        <end position="252"/>
    </location>
</feature>
<evidence type="ECO:0000313" key="6">
    <source>
        <dbReference type="EMBL" id="PWY62720.1"/>
    </source>
</evidence>
<feature type="domain" description="DUF7611" evidence="2">
    <location>
        <begin position="549"/>
        <end position="703"/>
    </location>
</feature>
<dbReference type="InterPro" id="IPR056032">
    <property type="entry name" value="DUF7613"/>
</dbReference>
<dbReference type="Pfam" id="PF24586">
    <property type="entry name" value="DUF7611"/>
    <property type="match status" value="1"/>
</dbReference>
<protein>
    <submittedName>
        <fullName evidence="6">Uncharacterized protein</fullName>
    </submittedName>
</protein>
<reference evidence="6" key="1">
    <citation type="submission" date="2016-12" db="EMBL/GenBank/DDBJ databases">
        <title>The genomes of Aspergillus section Nigri reveals drivers in fungal speciation.</title>
        <authorList>
            <consortium name="DOE Joint Genome Institute"/>
            <person name="Vesth T.C."/>
            <person name="Nybo J."/>
            <person name="Theobald S."/>
            <person name="Brandl J."/>
            <person name="Frisvad J.C."/>
            <person name="Nielsen K.F."/>
            <person name="Lyhne E.K."/>
            <person name="Kogle M.E."/>
            <person name="Kuo A."/>
            <person name="Riley R."/>
            <person name="Clum A."/>
            <person name="Nolan M."/>
            <person name="Lipzen A."/>
            <person name="Salamov A."/>
            <person name="Henrissat B."/>
            <person name="Wiebenga A."/>
            <person name="De vries R.P."/>
            <person name="Grigoriev I.V."/>
            <person name="Mortensen U.H."/>
            <person name="Andersen M.R."/>
            <person name="Baker S.E."/>
        </authorList>
    </citation>
    <scope>NUCLEOTIDE SEQUENCE</scope>
    <source>
        <strain evidence="6">CBS 122712</strain>
    </source>
</reference>
<dbReference type="InterPro" id="IPR056030">
    <property type="entry name" value="DUF7611"/>
</dbReference>
<feature type="domain" description="DUF7612" evidence="3">
    <location>
        <begin position="706"/>
        <end position="836"/>
    </location>
</feature>
<dbReference type="GeneID" id="37048454"/>
<proteinExistence type="predicted"/>
<feature type="region of interest" description="Disordered" evidence="1">
    <location>
        <begin position="217"/>
        <end position="370"/>
    </location>
</feature>
<evidence type="ECO:0000313" key="7">
    <source>
        <dbReference type="Proteomes" id="UP000246171"/>
    </source>
</evidence>
<evidence type="ECO:0000259" key="5">
    <source>
        <dbReference type="Pfam" id="PF24589"/>
    </source>
</evidence>
<dbReference type="EMBL" id="MSFU01000042">
    <property type="protein sequence ID" value="PWY62720.1"/>
    <property type="molecule type" value="Genomic_DNA"/>
</dbReference>
<sequence length="1160" mass="128702">MSTSTEDPFAFIANEQKPAPAKKPHWRDKLFSKDKRAKGSTDQQIEAFLAPTRSKSVSYGASQNTPPRLDATQKWPSAHDVLNSASLNPARHDAPPPVDFTKPPFKSRRKGLTVKFSAHTPELIGEGGDETDKPTIEISLCRNNQNSYSPSMVDDFGDRQPKLPQLRLDTSFGDLSAPAPQQRDAQKGTRVEDWKPLLLQNPQDADFLMTLNLGERGSRLSFRASPESQSFAQRIRDKMQAEEGRALQHRMPDPPSPADEAGVQSPAEAVPDSPSSTYETPPLSETEPSPPENPFREPQVPPHIDRSPVDRSPETPVLPSILSPGGSTQSLSPPKRQIIPKMAEQPDAPSPPASRDNRDTSRNPQAPKFTLRSVANQLGDTAFTDLKAYMAQFKGLIQASAEEARPIQDTSLSEWVRAEVWWFLRGKKRLEVYARSRPSSSGTRSPLLSSTESAKQAIVDLAKALWINEYVVPQHDEVTRYGARSIDAVIAVANTTGNAQLADLLTLHQAIMNHSRSLAMSIKRNNILVAIASQGDSAIPVDTSVWMRYPSFALDVAAVLSGTATSSLLADTAGKGPSFVQTMPLSDTSRYFSYGTMFVNVLVSSNEDDMPKLSMPCALSIIRDRADWYVFAAITSQNELVNVMIQSDKKKGPTWDSVDWLVRSHSIRVKLPRGFVLEVAFQEDDFKNIWNIVQYTRKTEASLQAESGETVIFENTLKSFQYMDPGTPKAFPADPIERCRLRLFEKTITLTEGTGSRIVHQGFRLAVLTSPKVKTLSSVRHTIGSGAPVVFGLLRGEDGAPALLLKVKEEGRTRSMVMTFYESEDRTNMHSLLLGIQPKGNEVKSPEIPIRAYTVQQPADRNTGQLAKDHIQFPAGTVSIIDREHTHVEHGYGPTVLSENLRAFIATEWGSVTDRINLGPGELKLGLDINNRTGLSLYRPGQKDWTVSVAENLVLPEMPDKITDFLKIAMTKPMIRRFDFASVQGNIYCSLHRPEKTLLICLSDLHMFERAVTGYQVLFDSVATSFAISRRRMVVPITKKWESSLARIQVIKRDRIVQLVVFFSDFHHGKCMNFVLKGTDTLESFGKAGKFGVRIVDAKFALPKTEDDPASDFVSLDSPDYPMEHDDISIAFDSEADRTNFHAAVPGSVREPSRMSSLRR</sequence>
<organism evidence="6 7">
    <name type="scientific">Aspergillus eucalypticola (strain CBS 122712 / IBT 29274)</name>
    <dbReference type="NCBI Taxonomy" id="1448314"/>
    <lineage>
        <taxon>Eukaryota</taxon>
        <taxon>Fungi</taxon>
        <taxon>Dikarya</taxon>
        <taxon>Ascomycota</taxon>
        <taxon>Pezizomycotina</taxon>
        <taxon>Eurotiomycetes</taxon>
        <taxon>Eurotiomycetidae</taxon>
        <taxon>Eurotiales</taxon>
        <taxon>Aspergillaceae</taxon>
        <taxon>Aspergillus</taxon>
        <taxon>Aspergillus subgen. Circumdati</taxon>
    </lineage>
</organism>
<evidence type="ECO:0000259" key="2">
    <source>
        <dbReference type="Pfam" id="PF24586"/>
    </source>
</evidence>
<feature type="compositionally biased region" description="Basic and acidic residues" evidence="1">
    <location>
        <begin position="184"/>
        <end position="194"/>
    </location>
</feature>
<dbReference type="VEuPathDB" id="FungiDB:BO83DRAFT_183548"/>
<dbReference type="InterPro" id="IPR056033">
    <property type="entry name" value="DUF7614"/>
</dbReference>
<name>A0A317URQ3_ASPEC</name>
<dbReference type="RefSeq" id="XP_025382557.1">
    <property type="nucleotide sequence ID" value="XM_025526492.1"/>
</dbReference>